<accession>A0ABU0TDV9</accession>
<reference evidence="1 2" key="1">
    <citation type="submission" date="2023-07" db="EMBL/GenBank/DDBJ databases">
        <title>Functional and genomic diversity of the sorghum phyllosphere microbiome.</title>
        <authorList>
            <person name="Shade A."/>
        </authorList>
    </citation>
    <scope>NUCLEOTIDE SEQUENCE [LARGE SCALE GENOMIC DNA]</scope>
    <source>
        <strain evidence="1 2">SORGH_AS_1064</strain>
    </source>
</reference>
<dbReference type="EMBL" id="JAUTAL010000001">
    <property type="protein sequence ID" value="MDQ1095254.1"/>
    <property type="molecule type" value="Genomic_DNA"/>
</dbReference>
<dbReference type="Gene3D" id="3.40.50.1820">
    <property type="entry name" value="alpha/beta hydrolase"/>
    <property type="match status" value="1"/>
</dbReference>
<evidence type="ECO:0008006" key="3">
    <source>
        <dbReference type="Google" id="ProtNLM"/>
    </source>
</evidence>
<gene>
    <name evidence="1" type="ORF">QE404_000401</name>
</gene>
<name>A0ABU0TDV9_9FLAO</name>
<evidence type="ECO:0000313" key="1">
    <source>
        <dbReference type="EMBL" id="MDQ1095254.1"/>
    </source>
</evidence>
<comment type="caution">
    <text evidence="1">The sequence shown here is derived from an EMBL/GenBank/DDBJ whole genome shotgun (WGS) entry which is preliminary data.</text>
</comment>
<organism evidence="1 2">
    <name type="scientific">Chryseobacterium camelliae</name>
    <dbReference type="NCBI Taxonomy" id="1265445"/>
    <lineage>
        <taxon>Bacteria</taxon>
        <taxon>Pseudomonadati</taxon>
        <taxon>Bacteroidota</taxon>
        <taxon>Flavobacteriia</taxon>
        <taxon>Flavobacteriales</taxon>
        <taxon>Weeksellaceae</taxon>
        <taxon>Chryseobacterium group</taxon>
        <taxon>Chryseobacterium</taxon>
    </lineage>
</organism>
<dbReference type="InterPro" id="IPR029058">
    <property type="entry name" value="AB_hydrolase_fold"/>
</dbReference>
<dbReference type="Proteomes" id="UP001225072">
    <property type="component" value="Unassembled WGS sequence"/>
</dbReference>
<proteinExistence type="predicted"/>
<sequence length="116" mass="12711">MPHNKCLTLIRGMRICWAAKLQIGLIVRKPIPSKIPHGILNGISFLLSLNSGNSITDYFSTVNDPNAIIMVAGHSLGGALSRALILFVPRLFIPKYLHGPKAKTGQQEPMHSQARM</sequence>
<evidence type="ECO:0000313" key="2">
    <source>
        <dbReference type="Proteomes" id="UP001225072"/>
    </source>
</evidence>
<protein>
    <recommendedName>
        <fullName evidence="3">Fungal lipase-like domain-containing protein</fullName>
    </recommendedName>
</protein>
<keyword evidence="2" id="KW-1185">Reference proteome</keyword>